<reference evidence="1 2" key="1">
    <citation type="submission" date="2019-05" db="EMBL/GenBank/DDBJ databases">
        <title>We sequenced the genome of Paenibacillus hemerocallicola KCTC 33185 for further insight into its adaptation and study the phylogeny of Paenibacillus.</title>
        <authorList>
            <person name="Narsing Rao M.P."/>
        </authorList>
    </citation>
    <scope>NUCLEOTIDE SEQUENCE [LARGE SCALE GENOMIC DNA]</scope>
    <source>
        <strain evidence="1 2">KCTC 33185</strain>
    </source>
</reference>
<dbReference type="OrthoDB" id="2663194at2"/>
<proteinExistence type="predicted"/>
<protein>
    <submittedName>
        <fullName evidence="1">Uncharacterized protein</fullName>
    </submittedName>
</protein>
<organism evidence="1 2">
    <name type="scientific">Paenibacillus hemerocallicola</name>
    <dbReference type="NCBI Taxonomy" id="1172614"/>
    <lineage>
        <taxon>Bacteria</taxon>
        <taxon>Bacillati</taxon>
        <taxon>Bacillota</taxon>
        <taxon>Bacilli</taxon>
        <taxon>Bacillales</taxon>
        <taxon>Paenibacillaceae</taxon>
        <taxon>Paenibacillus</taxon>
    </lineage>
</organism>
<gene>
    <name evidence="1" type="ORF">FE784_38000</name>
</gene>
<keyword evidence="2" id="KW-1185">Reference proteome</keyword>
<comment type="caution">
    <text evidence="1">The sequence shown here is derived from an EMBL/GenBank/DDBJ whole genome shotgun (WGS) entry which is preliminary data.</text>
</comment>
<evidence type="ECO:0000313" key="2">
    <source>
        <dbReference type="Proteomes" id="UP000307943"/>
    </source>
</evidence>
<sequence length="68" mass="7791">MENVSTQHQNWEIAIQTVLHRYHAQLELAARHNNSALIRIMAGEITRNALQLHSITEDTVKELEDTGE</sequence>
<dbReference type="RefSeq" id="WP_139607505.1">
    <property type="nucleotide sequence ID" value="NZ_VDCQ01000098.1"/>
</dbReference>
<dbReference type="Proteomes" id="UP000307943">
    <property type="component" value="Unassembled WGS sequence"/>
</dbReference>
<dbReference type="AlphaFoldDB" id="A0A5C4SW76"/>
<accession>A0A5C4SW76</accession>
<dbReference type="EMBL" id="VDCQ01000098">
    <property type="protein sequence ID" value="TNJ58679.1"/>
    <property type="molecule type" value="Genomic_DNA"/>
</dbReference>
<evidence type="ECO:0000313" key="1">
    <source>
        <dbReference type="EMBL" id="TNJ58679.1"/>
    </source>
</evidence>
<name>A0A5C4SW76_9BACL</name>